<comment type="subcellular location">
    <subcellularLocation>
        <location evidence="2">Cell envelope</location>
    </subcellularLocation>
</comment>
<evidence type="ECO:0000256" key="2">
    <source>
        <dbReference type="ARBA" id="ARBA00004196"/>
    </source>
</evidence>
<feature type="signal peptide" evidence="9">
    <location>
        <begin position="1"/>
        <end position="21"/>
    </location>
</feature>
<keyword evidence="7" id="KW-0482">Metalloprotease</keyword>
<dbReference type="Pfam" id="PF01551">
    <property type="entry name" value="Peptidase_M23"/>
    <property type="match status" value="1"/>
</dbReference>
<evidence type="ECO:0000313" key="14">
    <source>
        <dbReference type="EMBL" id="STP13443.1"/>
    </source>
</evidence>
<dbReference type="EC" id="3.4.24.75" evidence="13"/>
<evidence type="ECO:0000256" key="4">
    <source>
        <dbReference type="ARBA" id="ARBA00022723"/>
    </source>
</evidence>
<evidence type="ECO:0000256" key="1">
    <source>
        <dbReference type="ARBA" id="ARBA00001947"/>
    </source>
</evidence>
<keyword evidence="6" id="KW-0862">Zinc</keyword>
<reference evidence="15 16" key="1">
    <citation type="submission" date="2018-06" db="EMBL/GenBank/DDBJ databases">
        <authorList>
            <consortium name="Pathogen Informatics"/>
            <person name="Doyle S."/>
        </authorList>
    </citation>
    <scope>NUCLEOTIDE SEQUENCE [LARGE SCALE GENOMIC DNA]</scope>
    <source>
        <strain evidence="13 15">NCTC12219</strain>
        <strain evidence="14 16">NCTC12221</strain>
    </source>
</reference>
<keyword evidence="5 13" id="KW-0378">Hydrolase</keyword>
<feature type="compositionally biased region" description="Low complexity" evidence="8">
    <location>
        <begin position="396"/>
        <end position="409"/>
    </location>
</feature>
<feature type="chain" id="PRO_5044586327" evidence="9">
    <location>
        <begin position="22"/>
        <end position="419"/>
    </location>
</feature>
<organism evidence="13 15">
    <name type="scientific">Helicobacter cinaedi</name>
    <dbReference type="NCBI Taxonomy" id="213"/>
    <lineage>
        <taxon>Bacteria</taxon>
        <taxon>Pseudomonadati</taxon>
        <taxon>Campylobacterota</taxon>
        <taxon>Epsilonproteobacteria</taxon>
        <taxon>Campylobacterales</taxon>
        <taxon>Helicobacteraceae</taxon>
        <taxon>Helicobacter</taxon>
    </lineage>
</organism>
<dbReference type="EMBL" id="UGHX01000001">
    <property type="protein sequence ID" value="STP10384.1"/>
    <property type="molecule type" value="Genomic_DNA"/>
</dbReference>
<dbReference type="InterPro" id="IPR040653">
    <property type="entry name" value="Csd3_N"/>
</dbReference>
<feature type="domain" description="Csd3 N-terminal" evidence="11">
    <location>
        <begin position="24"/>
        <end position="105"/>
    </location>
</feature>
<dbReference type="EMBL" id="UGHZ01000003">
    <property type="protein sequence ID" value="STP13443.1"/>
    <property type="molecule type" value="Genomic_DNA"/>
</dbReference>
<feature type="domain" description="M23ase beta-sheet core" evidence="10">
    <location>
        <begin position="239"/>
        <end position="335"/>
    </location>
</feature>
<feature type="compositionally biased region" description="Polar residues" evidence="8">
    <location>
        <begin position="410"/>
        <end position="419"/>
    </location>
</feature>
<dbReference type="Pfam" id="PF18059">
    <property type="entry name" value="Csd3_N"/>
    <property type="match status" value="1"/>
</dbReference>
<accession>A0A377JRC7</accession>
<dbReference type="Pfam" id="PF19425">
    <property type="entry name" value="Csd3_N2"/>
    <property type="match status" value="1"/>
</dbReference>
<dbReference type="InterPro" id="IPR016047">
    <property type="entry name" value="M23ase_b-sheet_dom"/>
</dbReference>
<feature type="domain" description="Csd3-like second N-terminal" evidence="12">
    <location>
        <begin position="128"/>
        <end position="226"/>
    </location>
</feature>
<proteinExistence type="predicted"/>
<dbReference type="AlphaFoldDB" id="A0A377JRC7"/>
<dbReference type="InterPro" id="IPR050570">
    <property type="entry name" value="Cell_wall_metabolism_enzyme"/>
</dbReference>
<dbReference type="InterPro" id="IPR045834">
    <property type="entry name" value="Csd3_N2"/>
</dbReference>
<feature type="region of interest" description="Disordered" evidence="8">
    <location>
        <begin position="380"/>
        <end position="419"/>
    </location>
</feature>
<dbReference type="GO" id="GO:0046872">
    <property type="term" value="F:metal ion binding"/>
    <property type="evidence" value="ECO:0007669"/>
    <property type="project" value="UniProtKB-KW"/>
</dbReference>
<evidence type="ECO:0000313" key="15">
    <source>
        <dbReference type="Proteomes" id="UP000255103"/>
    </source>
</evidence>
<dbReference type="PANTHER" id="PTHR21666">
    <property type="entry name" value="PEPTIDASE-RELATED"/>
    <property type="match status" value="1"/>
</dbReference>
<evidence type="ECO:0000256" key="8">
    <source>
        <dbReference type="SAM" id="MobiDB-lite"/>
    </source>
</evidence>
<gene>
    <name evidence="13" type="ORF">NCTC12219_00243</name>
    <name evidence="14" type="ORF">NCTC12221_01518</name>
</gene>
<dbReference type="GO" id="GO:0004177">
    <property type="term" value="F:aminopeptidase activity"/>
    <property type="evidence" value="ECO:0007669"/>
    <property type="project" value="UniProtKB-KW"/>
</dbReference>
<keyword evidence="4" id="KW-0479">Metal-binding</keyword>
<evidence type="ECO:0000256" key="7">
    <source>
        <dbReference type="ARBA" id="ARBA00023049"/>
    </source>
</evidence>
<dbReference type="GO" id="GO:0006508">
    <property type="term" value="P:proteolysis"/>
    <property type="evidence" value="ECO:0007669"/>
    <property type="project" value="UniProtKB-KW"/>
</dbReference>
<evidence type="ECO:0000256" key="5">
    <source>
        <dbReference type="ARBA" id="ARBA00022801"/>
    </source>
</evidence>
<dbReference type="GO" id="GO:0004222">
    <property type="term" value="F:metalloendopeptidase activity"/>
    <property type="evidence" value="ECO:0007669"/>
    <property type="project" value="TreeGrafter"/>
</dbReference>
<dbReference type="RefSeq" id="WP_115026636.1">
    <property type="nucleotide sequence ID" value="NZ_UGHX01000001.1"/>
</dbReference>
<evidence type="ECO:0000256" key="3">
    <source>
        <dbReference type="ARBA" id="ARBA00022670"/>
    </source>
</evidence>
<protein>
    <submittedName>
        <fullName evidence="13">M23/M37 family peptidase</fullName>
        <ecNumber evidence="13">3.4.11.-</ecNumber>
        <ecNumber evidence="13">3.4.24.75</ecNumber>
    </submittedName>
</protein>
<dbReference type="Proteomes" id="UP000255103">
    <property type="component" value="Unassembled WGS sequence"/>
</dbReference>
<sequence>MVKKAIVLLSLWSSLSFGATAYSQIWESGYTFFAFFQKYNIPTSVYYNLPPKDRELTSEVYAGVTYYTLLDDNEELLQALIPIGDGMQIHIFKRDGEFKLDFTPMIYFEQEQTISLSIQSSPYQDLLEMTRDNGLVSEFLNAYKNSVNFRSIQKGDRLAVIYDRKYRLGKPLKNANIKAAVVEINKKPHYIFRFNNGRYYNKDGKEIQGFLLQTPVAGARISSRFSLGRKHPILGTIRPHYAVDYAAPKGTPIVAAADGVVIFAGKRGGYGNLIEIRHENNLKTLYAHMNSFASGMKSGKKVKRGQLIGRVGSTGLSTGPHLHFGLYRNNVPINPLSSVKAVSKELQGKEKEKFMAVSESFIPLLQEALEKGGNSIVANESFSLTPSEADEDSAESSESSTSADSAESTRQNPQGKQMQ</sequence>
<keyword evidence="3" id="KW-0645">Protease</keyword>
<dbReference type="GO" id="GO:0030313">
    <property type="term" value="C:cell envelope"/>
    <property type="evidence" value="ECO:0007669"/>
    <property type="project" value="UniProtKB-SubCell"/>
</dbReference>
<evidence type="ECO:0000259" key="12">
    <source>
        <dbReference type="Pfam" id="PF19425"/>
    </source>
</evidence>
<dbReference type="EC" id="3.4.11.-" evidence="13"/>
<dbReference type="SUPFAM" id="SSF51261">
    <property type="entry name" value="Duplicated hybrid motif"/>
    <property type="match status" value="1"/>
</dbReference>
<dbReference type="PANTHER" id="PTHR21666:SF288">
    <property type="entry name" value="CELL DIVISION PROTEIN YTFB"/>
    <property type="match status" value="1"/>
</dbReference>
<name>A0A377JRC7_9HELI</name>
<dbReference type="Gene3D" id="3.10.450.350">
    <property type="match status" value="1"/>
</dbReference>
<evidence type="ECO:0000313" key="16">
    <source>
        <dbReference type="Proteomes" id="UP000255335"/>
    </source>
</evidence>
<evidence type="ECO:0000259" key="11">
    <source>
        <dbReference type="Pfam" id="PF18059"/>
    </source>
</evidence>
<evidence type="ECO:0000259" key="10">
    <source>
        <dbReference type="Pfam" id="PF01551"/>
    </source>
</evidence>
<keyword evidence="13" id="KW-0031">Aminopeptidase</keyword>
<evidence type="ECO:0000256" key="6">
    <source>
        <dbReference type="ARBA" id="ARBA00022833"/>
    </source>
</evidence>
<comment type="cofactor">
    <cofactor evidence="1">
        <name>Zn(2+)</name>
        <dbReference type="ChEBI" id="CHEBI:29105"/>
    </cofactor>
</comment>
<keyword evidence="9" id="KW-0732">Signal</keyword>
<dbReference type="Gene3D" id="2.70.70.10">
    <property type="entry name" value="Glucose Permease (Domain IIA)"/>
    <property type="match status" value="1"/>
</dbReference>
<evidence type="ECO:0000256" key="9">
    <source>
        <dbReference type="SAM" id="SignalP"/>
    </source>
</evidence>
<dbReference type="Proteomes" id="UP000255335">
    <property type="component" value="Unassembled WGS sequence"/>
</dbReference>
<dbReference type="InterPro" id="IPR011055">
    <property type="entry name" value="Dup_hybrid_motif"/>
</dbReference>
<evidence type="ECO:0000313" key="13">
    <source>
        <dbReference type="EMBL" id="STP10384.1"/>
    </source>
</evidence>
<dbReference type="CDD" id="cd12797">
    <property type="entry name" value="M23_peptidase"/>
    <property type="match status" value="1"/>
</dbReference>